<dbReference type="InterPro" id="IPR000620">
    <property type="entry name" value="EamA_dom"/>
</dbReference>
<proteinExistence type="predicted"/>
<protein>
    <recommendedName>
        <fullName evidence="7">EamA domain-containing protein</fullName>
    </recommendedName>
</protein>
<evidence type="ECO:0000256" key="1">
    <source>
        <dbReference type="ARBA" id="ARBA00004651"/>
    </source>
</evidence>
<dbReference type="SUPFAM" id="SSF103481">
    <property type="entry name" value="Multidrug resistance efflux transporter EmrE"/>
    <property type="match status" value="1"/>
</dbReference>
<feature type="domain" description="EamA" evidence="7">
    <location>
        <begin position="6"/>
        <end position="88"/>
    </location>
</feature>
<dbReference type="AlphaFoldDB" id="A0A645CH53"/>
<dbReference type="InterPro" id="IPR051258">
    <property type="entry name" value="Diverse_Substrate_Transporter"/>
</dbReference>
<evidence type="ECO:0000313" key="8">
    <source>
        <dbReference type="EMBL" id="MPM76271.1"/>
    </source>
</evidence>
<keyword evidence="4 6" id="KW-1133">Transmembrane helix</keyword>
<name>A0A645CH53_9ZZZZ</name>
<comment type="caution">
    <text evidence="8">The sequence shown here is derived from an EMBL/GenBank/DDBJ whole genome shotgun (WGS) entry which is preliminary data.</text>
</comment>
<gene>
    <name evidence="8" type="ORF">SDC9_123268</name>
</gene>
<feature type="transmembrane region" description="Helical" evidence="6">
    <location>
        <begin position="74"/>
        <end position="96"/>
    </location>
</feature>
<evidence type="ECO:0000256" key="3">
    <source>
        <dbReference type="ARBA" id="ARBA00022692"/>
    </source>
</evidence>
<feature type="transmembrane region" description="Helical" evidence="6">
    <location>
        <begin position="18"/>
        <end position="36"/>
    </location>
</feature>
<evidence type="ECO:0000259" key="7">
    <source>
        <dbReference type="Pfam" id="PF00892"/>
    </source>
</evidence>
<evidence type="ECO:0000256" key="5">
    <source>
        <dbReference type="ARBA" id="ARBA00023136"/>
    </source>
</evidence>
<dbReference type="GO" id="GO:0005886">
    <property type="term" value="C:plasma membrane"/>
    <property type="evidence" value="ECO:0007669"/>
    <property type="project" value="UniProtKB-SubCell"/>
</dbReference>
<feature type="transmembrane region" description="Helical" evidence="6">
    <location>
        <begin position="48"/>
        <end position="68"/>
    </location>
</feature>
<evidence type="ECO:0000256" key="2">
    <source>
        <dbReference type="ARBA" id="ARBA00022475"/>
    </source>
</evidence>
<reference evidence="8" key="1">
    <citation type="submission" date="2019-08" db="EMBL/GenBank/DDBJ databases">
        <authorList>
            <person name="Kucharzyk K."/>
            <person name="Murdoch R.W."/>
            <person name="Higgins S."/>
            <person name="Loffler F."/>
        </authorList>
    </citation>
    <scope>NUCLEOTIDE SEQUENCE</scope>
</reference>
<dbReference type="Pfam" id="PF00892">
    <property type="entry name" value="EamA"/>
    <property type="match status" value="1"/>
</dbReference>
<dbReference type="InterPro" id="IPR037185">
    <property type="entry name" value="EmrE-like"/>
</dbReference>
<keyword evidence="2" id="KW-1003">Cell membrane</keyword>
<keyword evidence="3 6" id="KW-0812">Transmembrane</keyword>
<keyword evidence="5 6" id="KW-0472">Membrane</keyword>
<sequence>MICAFIFESVTLASIKSAAVPIAYGGFFSVGLAYTFQVIGQKNSRPAVAAIVLSLESVTAAIGGALMLKESLGARGVIGCVLIFAGIIASQLKTIALSEAGIKNK</sequence>
<organism evidence="8">
    <name type="scientific">bioreactor metagenome</name>
    <dbReference type="NCBI Taxonomy" id="1076179"/>
    <lineage>
        <taxon>unclassified sequences</taxon>
        <taxon>metagenomes</taxon>
        <taxon>ecological metagenomes</taxon>
    </lineage>
</organism>
<accession>A0A645CH53</accession>
<comment type="subcellular location">
    <subcellularLocation>
        <location evidence="1">Cell membrane</location>
        <topology evidence="1">Multi-pass membrane protein</topology>
    </subcellularLocation>
</comment>
<dbReference type="EMBL" id="VSSQ01027172">
    <property type="protein sequence ID" value="MPM76271.1"/>
    <property type="molecule type" value="Genomic_DNA"/>
</dbReference>
<evidence type="ECO:0000256" key="4">
    <source>
        <dbReference type="ARBA" id="ARBA00022989"/>
    </source>
</evidence>
<dbReference type="PANTHER" id="PTHR42920">
    <property type="entry name" value="OS03G0707200 PROTEIN-RELATED"/>
    <property type="match status" value="1"/>
</dbReference>
<dbReference type="Gene3D" id="1.10.3730.20">
    <property type="match status" value="1"/>
</dbReference>
<dbReference type="PANTHER" id="PTHR42920:SF5">
    <property type="entry name" value="EAMA DOMAIN-CONTAINING PROTEIN"/>
    <property type="match status" value="1"/>
</dbReference>
<evidence type="ECO:0000256" key="6">
    <source>
        <dbReference type="SAM" id="Phobius"/>
    </source>
</evidence>